<dbReference type="SUPFAM" id="SSF49562">
    <property type="entry name" value="C2 domain (Calcium/lipid-binding domain, CaLB)"/>
    <property type="match status" value="1"/>
</dbReference>
<dbReference type="SMART" id="SM00239">
    <property type="entry name" value="C2"/>
    <property type="match status" value="1"/>
</dbReference>
<organism evidence="3">
    <name type="scientific">Phytophthora nicotianae</name>
    <name type="common">Potato buckeye rot agent</name>
    <name type="synonym">Phytophthora parasitica</name>
    <dbReference type="NCBI Taxonomy" id="4792"/>
    <lineage>
        <taxon>Eukaryota</taxon>
        <taxon>Sar</taxon>
        <taxon>Stramenopiles</taxon>
        <taxon>Oomycota</taxon>
        <taxon>Peronosporomycetes</taxon>
        <taxon>Peronosporales</taxon>
        <taxon>Peronosporaceae</taxon>
        <taxon>Phytophthora</taxon>
    </lineage>
</organism>
<dbReference type="Pfam" id="PF22669">
    <property type="entry name" value="Exo_endo_phos2"/>
    <property type="match status" value="1"/>
</dbReference>
<feature type="domain" description="C2" evidence="2">
    <location>
        <begin position="533"/>
        <end position="668"/>
    </location>
</feature>
<dbReference type="Proteomes" id="UP000053864">
    <property type="component" value="Unassembled WGS sequence"/>
</dbReference>
<dbReference type="SUPFAM" id="SSF56219">
    <property type="entry name" value="DNase I-like"/>
    <property type="match status" value="1"/>
</dbReference>
<dbReference type="InterPro" id="IPR036691">
    <property type="entry name" value="Endo/exonu/phosph_ase_sf"/>
</dbReference>
<feature type="compositionally biased region" description="Basic residues" evidence="1">
    <location>
        <begin position="260"/>
        <end position="273"/>
    </location>
</feature>
<feature type="compositionally biased region" description="Polar residues" evidence="1">
    <location>
        <begin position="238"/>
        <end position="255"/>
    </location>
</feature>
<dbReference type="Pfam" id="PF00168">
    <property type="entry name" value="C2"/>
    <property type="match status" value="1"/>
</dbReference>
<reference evidence="3" key="1">
    <citation type="submission" date="2013-11" db="EMBL/GenBank/DDBJ databases">
        <title>The Genome Sequence of Phytophthora parasitica CJ05E6.</title>
        <authorList>
            <consortium name="The Broad Institute Genomics Platform"/>
            <person name="Russ C."/>
            <person name="Tyler B."/>
            <person name="Panabieres F."/>
            <person name="Shan W."/>
            <person name="Tripathy S."/>
            <person name="Grunwald N."/>
            <person name="Machado M."/>
            <person name="Johnson C.S."/>
            <person name="Arredondo F."/>
            <person name="Hong C."/>
            <person name="Coffey M."/>
            <person name="Young S.K."/>
            <person name="Zeng Q."/>
            <person name="Gargeya S."/>
            <person name="Fitzgerald M."/>
            <person name="Abouelleil A."/>
            <person name="Alvarado L."/>
            <person name="Chapman S.B."/>
            <person name="Gainer-Dewar J."/>
            <person name="Goldberg J."/>
            <person name="Griggs A."/>
            <person name="Gujja S."/>
            <person name="Hansen M."/>
            <person name="Howarth C."/>
            <person name="Imamovic A."/>
            <person name="Ireland A."/>
            <person name="Larimer J."/>
            <person name="McCowan C."/>
            <person name="Murphy C."/>
            <person name="Pearson M."/>
            <person name="Poon T.W."/>
            <person name="Priest M."/>
            <person name="Roberts A."/>
            <person name="Saif S."/>
            <person name="Shea T."/>
            <person name="Sykes S."/>
            <person name="Wortman J."/>
            <person name="Nusbaum C."/>
            <person name="Birren B."/>
        </authorList>
    </citation>
    <scope>NUCLEOTIDE SEQUENCE [LARGE SCALE GENOMIC DNA]</scope>
    <source>
        <strain evidence="3">CJ05E6</strain>
    </source>
</reference>
<evidence type="ECO:0000256" key="1">
    <source>
        <dbReference type="SAM" id="MobiDB-lite"/>
    </source>
</evidence>
<gene>
    <name evidence="3" type="ORF">L916_20163</name>
</gene>
<feature type="compositionally biased region" description="Acidic residues" evidence="1">
    <location>
        <begin position="184"/>
        <end position="200"/>
    </location>
</feature>
<dbReference type="InterPro" id="IPR000300">
    <property type="entry name" value="IPPc"/>
</dbReference>
<name>W2HVW5_PHYNI</name>
<dbReference type="EMBL" id="KI676333">
    <property type="protein sequence ID" value="ETL26094.1"/>
    <property type="molecule type" value="Genomic_DNA"/>
</dbReference>
<dbReference type="PROSITE" id="PS50004">
    <property type="entry name" value="C2"/>
    <property type="match status" value="1"/>
</dbReference>
<dbReference type="InterPro" id="IPR046985">
    <property type="entry name" value="IP5"/>
</dbReference>
<dbReference type="PANTHER" id="PTHR11200">
    <property type="entry name" value="INOSITOL 5-PHOSPHATASE"/>
    <property type="match status" value="1"/>
</dbReference>
<dbReference type="AlphaFoldDB" id="W2HVW5"/>
<accession>W2HVW5</accession>
<evidence type="ECO:0000313" key="3">
    <source>
        <dbReference type="EMBL" id="ETL26094.1"/>
    </source>
</evidence>
<dbReference type="GO" id="GO:0004439">
    <property type="term" value="F:phosphatidylinositol-4,5-bisphosphate 5-phosphatase activity"/>
    <property type="evidence" value="ECO:0007669"/>
    <property type="project" value="TreeGrafter"/>
</dbReference>
<dbReference type="Gene3D" id="3.60.10.10">
    <property type="entry name" value="Endonuclease/exonuclease/phosphatase"/>
    <property type="match status" value="2"/>
</dbReference>
<dbReference type="FunFam" id="2.60.40.150:FF:000526">
    <property type="entry name" value="Uncharacterized protein"/>
    <property type="match status" value="1"/>
</dbReference>
<feature type="compositionally biased region" description="Basic and acidic residues" evidence="1">
    <location>
        <begin position="201"/>
        <end position="210"/>
    </location>
</feature>
<dbReference type="VEuPathDB" id="FungiDB:PPTG_18241"/>
<dbReference type="InterPro" id="IPR000008">
    <property type="entry name" value="C2_dom"/>
</dbReference>
<feature type="region of interest" description="Disordered" evidence="1">
    <location>
        <begin position="67"/>
        <end position="88"/>
    </location>
</feature>
<dbReference type="GO" id="GO:0046856">
    <property type="term" value="P:phosphatidylinositol dephosphorylation"/>
    <property type="evidence" value="ECO:0007669"/>
    <property type="project" value="InterPro"/>
</dbReference>
<protein>
    <recommendedName>
        <fullName evidence="2">C2 domain-containing protein</fullName>
    </recommendedName>
</protein>
<dbReference type="SMART" id="SM00128">
    <property type="entry name" value="IPPc"/>
    <property type="match status" value="1"/>
</dbReference>
<feature type="compositionally biased region" description="Low complexity" evidence="1">
    <location>
        <begin position="220"/>
        <end position="230"/>
    </location>
</feature>
<dbReference type="CDD" id="cd00030">
    <property type="entry name" value="C2"/>
    <property type="match status" value="1"/>
</dbReference>
<dbReference type="PANTHER" id="PTHR11200:SF275">
    <property type="entry name" value="LD06095P"/>
    <property type="match status" value="1"/>
</dbReference>
<dbReference type="Gene3D" id="2.60.40.150">
    <property type="entry name" value="C2 domain"/>
    <property type="match status" value="1"/>
</dbReference>
<sequence>MTSAICRCTTSSEATSRNWCPNSMEDKQDVVVAREAGGAAARSKSMLPRVQVEDIQFEIDHEVPPRRQTISTQLPPSSAAGGRKGISNSMSTGTPLKILIASWNVGNTMPPKDSKLLNEWIPEGGGDFDVIALGLQESTYKSEKISENLVRADSLHTSNAKADEQDVEENETDPPTLNSVLDATEVDDVEEEDEMEEEESETKTDYPGDKTKRRGSLDLSSTDENSSPSSEAMRTARVGSTETSNSSTIDASKSSDVIVKRSRTKKSMRKMTRMVRQLSSNLRDTMGDTHDYPFSKQIYLHLGDSYVLAGKVELMEMRLFVYVHERNNVCDVEKLAVPTGLGSVIGNKGGLIFKCVVENTSLCFASCHLAAHQDQKFLDKRNSDCATILGAQFGQKNVSIDHQFDHCFWFGDLNYRLDLSYSAPRQRNHEKHCAEVMTLVRAKKWVTLNQNDQLKHQVEDKKALTGWELPPALFPPTFKRVRHTLDEYLLERVPSYCDRVLYKSLPGLRGNLKLQRFSCFEAIATSDHKPVAAAFQVGQTPHINSGSTENSTLVEISDLTGKSLLGLDLAGLSDPYVKFYSTPSNAVQVDASGSHPSTATISNTCSPKWRDDQVPKLHVLCDNERDVKHVHLTLVVMDYDATSKDDLMGVASVSLDKFCQSRPRFIPFEVPVVLNGKAAGTLTGKIRITLPGQDTPLPEETGPQLIRVAGCHCTLS</sequence>
<evidence type="ECO:0000259" key="2">
    <source>
        <dbReference type="PROSITE" id="PS50004"/>
    </source>
</evidence>
<feature type="region of interest" description="Disordered" evidence="1">
    <location>
        <begin position="156"/>
        <end position="273"/>
    </location>
</feature>
<dbReference type="InterPro" id="IPR035892">
    <property type="entry name" value="C2_domain_sf"/>
</dbReference>
<proteinExistence type="predicted"/>